<dbReference type="RefSeq" id="WP_108948968.1">
    <property type="nucleotide sequence ID" value="NZ_CP022187.1"/>
</dbReference>
<proteinExistence type="predicted"/>
<protein>
    <recommendedName>
        <fullName evidence="2">Ice-binding protein C-terminal domain-containing protein</fullName>
    </recommendedName>
</protein>
<dbReference type="InterPro" id="IPR013424">
    <property type="entry name" value="Ice-binding_C"/>
</dbReference>
<evidence type="ECO:0000313" key="4">
    <source>
        <dbReference type="Proteomes" id="UP000244930"/>
    </source>
</evidence>
<feature type="domain" description="Ice-binding protein C-terminal" evidence="2">
    <location>
        <begin position="195"/>
        <end position="219"/>
    </location>
</feature>
<dbReference type="Pfam" id="PF07589">
    <property type="entry name" value="PEP-CTERM"/>
    <property type="match status" value="1"/>
</dbReference>
<dbReference type="AlphaFoldDB" id="A0A2U8GP41"/>
<dbReference type="NCBIfam" id="TIGR02595">
    <property type="entry name" value="PEP_CTERM"/>
    <property type="match status" value="1"/>
</dbReference>
<gene>
    <name evidence="3" type="ORF">CEW83_08560</name>
</gene>
<evidence type="ECO:0000259" key="2">
    <source>
        <dbReference type="Pfam" id="PF07589"/>
    </source>
</evidence>
<name>A0A2U8GP41_9RHOO</name>
<dbReference type="KEGG" id="acom:CEW83_08560"/>
<dbReference type="Proteomes" id="UP000244930">
    <property type="component" value="Chromosome"/>
</dbReference>
<feature type="chain" id="PRO_5016076129" description="Ice-binding protein C-terminal domain-containing protein" evidence="1">
    <location>
        <begin position="25"/>
        <end position="221"/>
    </location>
</feature>
<evidence type="ECO:0000313" key="3">
    <source>
        <dbReference type="EMBL" id="AWI75260.1"/>
    </source>
</evidence>
<evidence type="ECO:0000256" key="1">
    <source>
        <dbReference type="SAM" id="SignalP"/>
    </source>
</evidence>
<dbReference type="EMBL" id="CP022187">
    <property type="protein sequence ID" value="AWI75260.1"/>
    <property type="molecule type" value="Genomic_DNA"/>
</dbReference>
<accession>A0A2U8GP41</accession>
<keyword evidence="1" id="KW-0732">Signal</keyword>
<keyword evidence="4" id="KW-1185">Reference proteome</keyword>
<feature type="signal peptide" evidence="1">
    <location>
        <begin position="1"/>
        <end position="24"/>
    </location>
</feature>
<reference evidence="3 4" key="1">
    <citation type="submission" date="2017-06" db="EMBL/GenBank/DDBJ databases">
        <title>Azoarcus.</title>
        <authorList>
            <person name="Woo J.-H."/>
            <person name="Kim H.-S."/>
        </authorList>
    </citation>
    <scope>NUCLEOTIDE SEQUENCE [LARGE SCALE GENOMIC DNA]</scope>
    <source>
        <strain evidence="3 4">TSPY31</strain>
    </source>
</reference>
<organism evidence="3 4">
    <name type="scientific">Parazoarcus communis</name>
    <dbReference type="NCBI Taxonomy" id="41977"/>
    <lineage>
        <taxon>Bacteria</taxon>
        <taxon>Pseudomonadati</taxon>
        <taxon>Pseudomonadota</taxon>
        <taxon>Betaproteobacteria</taxon>
        <taxon>Rhodocyclales</taxon>
        <taxon>Zoogloeaceae</taxon>
        <taxon>Parazoarcus</taxon>
    </lineage>
</organism>
<sequence>MTLAILPKRLSAALLLSLSTIASASVVEASSTDIGFLSITNNSGISSSFESGLSLSLSDLGGAVSFVFGNTVGDGSIANVYFDGLGLLNFSSATVLSSSGVSFSLGGSPSNVPSGNTVSFSSDFSVSAANPKPSNGVNTGETLTVSFDLTSGTSFSDVVSGISSGDLRVGLHVISLGSNSESFVSTLRTDTSVTAVPEPETYAMMLAGLGLLGTIARRRNR</sequence>